<evidence type="ECO:0000313" key="2">
    <source>
        <dbReference type="EMBL" id="NKY51473.1"/>
    </source>
</evidence>
<dbReference type="Proteomes" id="UP000565711">
    <property type="component" value="Unassembled WGS sequence"/>
</dbReference>
<dbReference type="RefSeq" id="WP_067874620.1">
    <property type="nucleotide sequence ID" value="NZ_JAAXOP010000007.1"/>
</dbReference>
<keyword evidence="3" id="KW-1185">Reference proteome</keyword>
<keyword evidence="1" id="KW-0812">Transmembrane</keyword>
<feature type="transmembrane region" description="Helical" evidence="1">
    <location>
        <begin position="41"/>
        <end position="62"/>
    </location>
</feature>
<feature type="transmembrane region" description="Helical" evidence="1">
    <location>
        <begin position="74"/>
        <end position="95"/>
    </location>
</feature>
<protein>
    <recommendedName>
        <fullName evidence="4">GAP family protein</fullName>
    </recommendedName>
</protein>
<organism evidence="2 3">
    <name type="scientific">Nocardia vermiculata</name>
    <dbReference type="NCBI Taxonomy" id="257274"/>
    <lineage>
        <taxon>Bacteria</taxon>
        <taxon>Bacillati</taxon>
        <taxon>Actinomycetota</taxon>
        <taxon>Actinomycetes</taxon>
        <taxon>Mycobacteriales</taxon>
        <taxon>Nocardiaceae</taxon>
        <taxon>Nocardia</taxon>
    </lineage>
</organism>
<reference evidence="2 3" key="1">
    <citation type="submission" date="2020-04" db="EMBL/GenBank/DDBJ databases">
        <title>MicrobeNet Type strains.</title>
        <authorList>
            <person name="Nicholson A.C."/>
        </authorList>
    </citation>
    <scope>NUCLEOTIDE SEQUENCE [LARGE SCALE GENOMIC DNA]</scope>
    <source>
        <strain evidence="2 3">JCM 12354</strain>
    </source>
</reference>
<evidence type="ECO:0000256" key="1">
    <source>
        <dbReference type="SAM" id="Phobius"/>
    </source>
</evidence>
<feature type="transmembrane region" description="Helical" evidence="1">
    <location>
        <begin position="149"/>
        <end position="175"/>
    </location>
</feature>
<comment type="caution">
    <text evidence="2">The sequence shown here is derived from an EMBL/GenBank/DDBJ whole genome shotgun (WGS) entry which is preliminary data.</text>
</comment>
<feature type="transmembrane region" description="Helical" evidence="1">
    <location>
        <begin position="196"/>
        <end position="215"/>
    </location>
</feature>
<dbReference type="AlphaFoldDB" id="A0A846XWG6"/>
<feature type="transmembrane region" description="Helical" evidence="1">
    <location>
        <begin position="116"/>
        <end position="137"/>
    </location>
</feature>
<feature type="transmembrane region" description="Helical" evidence="1">
    <location>
        <begin position="12"/>
        <end position="29"/>
    </location>
</feature>
<dbReference type="InterPro" id="IPR021315">
    <property type="entry name" value="Gap/Sap"/>
</dbReference>
<keyword evidence="1" id="KW-0472">Membrane</keyword>
<evidence type="ECO:0008006" key="4">
    <source>
        <dbReference type="Google" id="ProtNLM"/>
    </source>
</evidence>
<proteinExistence type="predicted"/>
<dbReference type="EMBL" id="JAAXOP010000007">
    <property type="protein sequence ID" value="NKY51473.1"/>
    <property type="molecule type" value="Genomic_DNA"/>
</dbReference>
<name>A0A846XWG6_9NOCA</name>
<dbReference type="Pfam" id="PF11139">
    <property type="entry name" value="SfLAP"/>
    <property type="match status" value="1"/>
</dbReference>
<gene>
    <name evidence="2" type="ORF">HGA08_14710</name>
</gene>
<accession>A0A846XWG6</accession>
<evidence type="ECO:0000313" key="3">
    <source>
        <dbReference type="Proteomes" id="UP000565711"/>
    </source>
</evidence>
<sequence>MGTLFAELLPEMVGLIVTPGAVAGCTLLLHSSRPVRNPVAFGSAFLLVYTLIAISALLGGASEPGATSQDTAHSAGLVVGLIFLAAGSWIAVHPTGPVASTPKWLTALQSAGPGRAFVVGLGFAIINPNLFIMVSGMSVISSSHVGPGAALLAAVLLLVAAALDFLIPIAIYLVLGERAKQAMDSVQAWMIRNNRNLTLGVLFIFGALFTIRGVLDLS</sequence>
<keyword evidence="1" id="KW-1133">Transmembrane helix</keyword>